<dbReference type="Pfam" id="PF13579">
    <property type="entry name" value="Glyco_trans_4_4"/>
    <property type="match status" value="1"/>
</dbReference>
<keyword evidence="4" id="KW-1185">Reference proteome</keyword>
<dbReference type="InterPro" id="IPR050194">
    <property type="entry name" value="Glycosyltransferase_grp1"/>
</dbReference>
<evidence type="ECO:0000259" key="2">
    <source>
        <dbReference type="Pfam" id="PF13579"/>
    </source>
</evidence>
<dbReference type="PANTHER" id="PTHR45947">
    <property type="entry name" value="SULFOQUINOVOSYL TRANSFERASE SQD2"/>
    <property type="match status" value="1"/>
</dbReference>
<name>A0AB37UMG9_9CYAN</name>
<sequence>MKVLHVIPSIDPALGGPTEVVLNLVRALRENGIDAEIATTNDRGSELLDVPLHQRVEYEQVPIWFFPRFSPPLKEFIFSAALTRWLWQHARDYDLIETHYLFSYAPACAALIARLQGIPYTMRTMGQLTPWALSQSWLKKQIYSFLIERHNLNCAEMIHCTAPGEAQDVRKFGIQTPSFTLPLGVDRPVELPDAKQKLYETYGIPTTTPVVLFLSRLHPKKRPDLLIQALSQLAAQNHNFHLILAGSGEPQYLNYLTELVSSLGLSPRTSITGFVVGRDKDLLLQASDLFVLPSFSENFGIAVAEAMVVGLPVVVTPDIQISPEIAAASAGLVVEGQIAPLTNAIAQLLSSPELRQQLGENGRLLASQQYSWQAIAQNLISIYTAAIERQPIPTTFSNPENFVTLP</sequence>
<organism evidence="3 4">
    <name type="scientific">Chroococcidiopsis cubana SAG 39.79</name>
    <dbReference type="NCBI Taxonomy" id="388085"/>
    <lineage>
        <taxon>Bacteria</taxon>
        <taxon>Bacillati</taxon>
        <taxon>Cyanobacteriota</taxon>
        <taxon>Cyanophyceae</taxon>
        <taxon>Chroococcidiopsidales</taxon>
        <taxon>Chroococcidiopsidaceae</taxon>
        <taxon>Chroococcidiopsis</taxon>
    </lineage>
</organism>
<dbReference type="Proteomes" id="UP000282574">
    <property type="component" value="Unassembled WGS sequence"/>
</dbReference>
<dbReference type="InterPro" id="IPR001296">
    <property type="entry name" value="Glyco_trans_1"/>
</dbReference>
<dbReference type="Gene3D" id="3.40.50.2000">
    <property type="entry name" value="Glycogen Phosphorylase B"/>
    <property type="match status" value="2"/>
</dbReference>
<feature type="domain" description="Glycosyl transferase family 1" evidence="1">
    <location>
        <begin position="200"/>
        <end position="363"/>
    </location>
</feature>
<proteinExistence type="predicted"/>
<dbReference type="PANTHER" id="PTHR45947:SF3">
    <property type="entry name" value="SULFOQUINOVOSYL TRANSFERASE SQD2"/>
    <property type="match status" value="1"/>
</dbReference>
<evidence type="ECO:0000313" key="3">
    <source>
        <dbReference type="EMBL" id="RUT12625.1"/>
    </source>
</evidence>
<evidence type="ECO:0000313" key="4">
    <source>
        <dbReference type="Proteomes" id="UP000282574"/>
    </source>
</evidence>
<protein>
    <submittedName>
        <fullName evidence="3">Glycosyl transferase</fullName>
    </submittedName>
</protein>
<accession>A0AB37UMG9</accession>
<dbReference type="SUPFAM" id="SSF53756">
    <property type="entry name" value="UDP-Glycosyltransferase/glycogen phosphorylase"/>
    <property type="match status" value="1"/>
</dbReference>
<dbReference type="InterPro" id="IPR028098">
    <property type="entry name" value="Glyco_trans_4-like_N"/>
</dbReference>
<dbReference type="CDD" id="cd03821">
    <property type="entry name" value="GT4_Bme6-like"/>
    <property type="match status" value="1"/>
</dbReference>
<comment type="caution">
    <text evidence="3">The sequence shown here is derived from an EMBL/GenBank/DDBJ whole genome shotgun (WGS) entry which is preliminary data.</text>
</comment>
<feature type="domain" description="Glycosyltransferase subfamily 4-like N-terminal" evidence="2">
    <location>
        <begin position="15"/>
        <end position="175"/>
    </location>
</feature>
<reference evidence="3 4" key="1">
    <citation type="journal article" date="2019" name="Genome Biol. Evol.">
        <title>Day and night: Metabolic profiles and evolutionary relationships of six axenic non-marine cyanobacteria.</title>
        <authorList>
            <person name="Will S.E."/>
            <person name="Henke P."/>
            <person name="Boedeker C."/>
            <person name="Huang S."/>
            <person name="Brinkmann H."/>
            <person name="Rohde M."/>
            <person name="Jarek M."/>
            <person name="Friedl T."/>
            <person name="Seufert S."/>
            <person name="Schumacher M."/>
            <person name="Overmann J."/>
            <person name="Neumann-Schaal M."/>
            <person name="Petersen J."/>
        </authorList>
    </citation>
    <scope>NUCLEOTIDE SEQUENCE [LARGE SCALE GENOMIC DNA]</scope>
    <source>
        <strain evidence="3 4">SAG 39.79</strain>
    </source>
</reference>
<dbReference type="EMBL" id="RSCK01000012">
    <property type="protein sequence ID" value="RUT12625.1"/>
    <property type="molecule type" value="Genomic_DNA"/>
</dbReference>
<dbReference type="RefSeq" id="WP_106166834.1">
    <property type="nucleotide sequence ID" value="NZ_JAVKZF010000003.1"/>
</dbReference>
<dbReference type="GO" id="GO:0016757">
    <property type="term" value="F:glycosyltransferase activity"/>
    <property type="evidence" value="ECO:0007669"/>
    <property type="project" value="InterPro"/>
</dbReference>
<dbReference type="AlphaFoldDB" id="A0AB37UMG9"/>
<keyword evidence="3" id="KW-0808">Transferase</keyword>
<dbReference type="Pfam" id="PF00534">
    <property type="entry name" value="Glycos_transf_1"/>
    <property type="match status" value="1"/>
</dbReference>
<gene>
    <name evidence="3" type="primary">bme6</name>
    <name evidence="3" type="ORF">DSM107010_20060</name>
</gene>
<evidence type="ECO:0000259" key="1">
    <source>
        <dbReference type="Pfam" id="PF00534"/>
    </source>
</evidence>